<dbReference type="RefSeq" id="WP_041127394.1">
    <property type="nucleotide sequence ID" value="NZ_CP010407.1"/>
</dbReference>
<sequence length="203" mass="21486">MGNQALLACGMAAGPVFTLAYLLEGATRVDYKPFRHPVSSLSLGRGGWTQTVNFLVAGLLSLAFVVGLWHAGPSRWGALLIATWAVGLLGAGAFRTDPVSGYPPGTPDQLQRHTRTGALHDLFSLIGFLALAVACFVFALSGPAGWAVYSIASGVLFATTMALSSVAFSQHQRWVDLGGLIQRVSISIAWTWQTLLAVHVLHA</sequence>
<evidence type="ECO:0000256" key="1">
    <source>
        <dbReference type="SAM" id="Phobius"/>
    </source>
</evidence>
<keyword evidence="1" id="KW-0812">Transmembrane</keyword>
<dbReference type="KEGG" id="svt:SVTN_01070"/>
<feature type="transmembrane region" description="Helical" evidence="1">
    <location>
        <begin position="180"/>
        <end position="201"/>
    </location>
</feature>
<dbReference type="HOGENOM" id="CLU_094600_1_0_11"/>
<keyword evidence="1" id="KW-1133">Transmembrane helix</keyword>
<name>A0A0B5I4W0_9ACTN</name>
<dbReference type="Proteomes" id="UP000031774">
    <property type="component" value="Chromosome"/>
</dbReference>
<dbReference type="AlphaFoldDB" id="A0A0B5I4W0"/>
<dbReference type="EMBL" id="CP010407">
    <property type="protein sequence ID" value="AJF63309.1"/>
    <property type="molecule type" value="Genomic_DNA"/>
</dbReference>
<feature type="transmembrane region" description="Helical" evidence="1">
    <location>
        <begin position="52"/>
        <end position="69"/>
    </location>
</feature>
<proteinExistence type="predicted"/>
<evidence type="ECO:0000313" key="3">
    <source>
        <dbReference type="Proteomes" id="UP000031774"/>
    </source>
</evidence>
<keyword evidence="3" id="KW-1185">Reference proteome</keyword>
<accession>A0A0B5I4W0</accession>
<dbReference type="InterPro" id="IPR009339">
    <property type="entry name" value="DUF998"/>
</dbReference>
<protein>
    <recommendedName>
        <fullName evidence="4">DUF998 domain-containing protein</fullName>
    </recommendedName>
</protein>
<keyword evidence="1" id="KW-0472">Membrane</keyword>
<feature type="transmembrane region" description="Helical" evidence="1">
    <location>
        <begin position="122"/>
        <end position="140"/>
    </location>
</feature>
<organism evidence="2 3">
    <name type="scientific">Streptomyces vietnamensis</name>
    <dbReference type="NCBI Taxonomy" id="362257"/>
    <lineage>
        <taxon>Bacteria</taxon>
        <taxon>Bacillati</taxon>
        <taxon>Actinomycetota</taxon>
        <taxon>Actinomycetes</taxon>
        <taxon>Kitasatosporales</taxon>
        <taxon>Streptomycetaceae</taxon>
        <taxon>Streptomyces</taxon>
    </lineage>
</organism>
<reference evidence="2 3" key="1">
    <citation type="submission" date="2014-12" db="EMBL/GenBank/DDBJ databases">
        <title>Complete genome sequence of Streptomyces vietnamensis strain GIMV4.0001, a genetic manipulable producer of the benzoisochromanequinone antibiotic granaticin.</title>
        <authorList>
            <person name="Deng M.R."/>
            <person name="Guo J."/>
            <person name="Ma L.Y."/>
            <person name="Feng G.D."/>
            <person name="Mo C.Y."/>
            <person name="Zhu H.H."/>
        </authorList>
    </citation>
    <scope>NUCLEOTIDE SEQUENCE [LARGE SCALE GENOMIC DNA]</scope>
    <source>
        <strain evidence="3">GIMV4.0001</strain>
    </source>
</reference>
<gene>
    <name evidence="2" type="ORF">SVTN_01070</name>
</gene>
<evidence type="ECO:0008006" key="4">
    <source>
        <dbReference type="Google" id="ProtNLM"/>
    </source>
</evidence>
<evidence type="ECO:0000313" key="2">
    <source>
        <dbReference type="EMBL" id="AJF63309.1"/>
    </source>
</evidence>
<dbReference type="Pfam" id="PF06197">
    <property type="entry name" value="DUF998"/>
    <property type="match status" value="1"/>
</dbReference>
<dbReference type="STRING" id="362257.SVTN_01070"/>
<feature type="transmembrane region" description="Helical" evidence="1">
    <location>
        <begin position="147"/>
        <end position="168"/>
    </location>
</feature>
<feature type="transmembrane region" description="Helical" evidence="1">
    <location>
        <begin position="76"/>
        <end position="94"/>
    </location>
</feature>